<reference evidence="1 2" key="1">
    <citation type="journal article" date="2024" name="G3 (Bethesda)">
        <title>Genome assembly of Hibiscus sabdariffa L. provides insights into metabolisms of medicinal natural products.</title>
        <authorList>
            <person name="Kim T."/>
        </authorList>
    </citation>
    <scope>NUCLEOTIDE SEQUENCE [LARGE SCALE GENOMIC DNA]</scope>
    <source>
        <strain evidence="1">TK-2024</strain>
        <tissue evidence="1">Old leaves</tissue>
    </source>
</reference>
<dbReference type="Proteomes" id="UP001472677">
    <property type="component" value="Unassembled WGS sequence"/>
</dbReference>
<organism evidence="1 2">
    <name type="scientific">Hibiscus sabdariffa</name>
    <name type="common">roselle</name>
    <dbReference type="NCBI Taxonomy" id="183260"/>
    <lineage>
        <taxon>Eukaryota</taxon>
        <taxon>Viridiplantae</taxon>
        <taxon>Streptophyta</taxon>
        <taxon>Embryophyta</taxon>
        <taxon>Tracheophyta</taxon>
        <taxon>Spermatophyta</taxon>
        <taxon>Magnoliopsida</taxon>
        <taxon>eudicotyledons</taxon>
        <taxon>Gunneridae</taxon>
        <taxon>Pentapetalae</taxon>
        <taxon>rosids</taxon>
        <taxon>malvids</taxon>
        <taxon>Malvales</taxon>
        <taxon>Malvaceae</taxon>
        <taxon>Malvoideae</taxon>
        <taxon>Hibiscus</taxon>
    </lineage>
</organism>
<keyword evidence="2" id="KW-1185">Reference proteome</keyword>
<protein>
    <submittedName>
        <fullName evidence="1">Uncharacterized protein</fullName>
    </submittedName>
</protein>
<evidence type="ECO:0000313" key="1">
    <source>
        <dbReference type="EMBL" id="KAK8568575.1"/>
    </source>
</evidence>
<comment type="caution">
    <text evidence="1">The sequence shown here is derived from an EMBL/GenBank/DDBJ whole genome shotgun (WGS) entry which is preliminary data.</text>
</comment>
<sequence>MFYVPSSIHIGSLNRSSVGDGGWAVGLAEAWRMVHDLNQAELANASKPSQSPNNPGVIRDANGECCVDFARSQGRCPILTGYIEVLNFIMPYDYGFNLIGKFFLSTLVDQNRAANTLAVAARGKLIGEWIYDAPPAYVTDI</sequence>
<dbReference type="EMBL" id="JBBPBM010000009">
    <property type="protein sequence ID" value="KAK8568575.1"/>
    <property type="molecule type" value="Genomic_DNA"/>
</dbReference>
<accession>A0ABR2F0W1</accession>
<name>A0ABR2F0W1_9ROSI</name>
<evidence type="ECO:0000313" key="2">
    <source>
        <dbReference type="Proteomes" id="UP001472677"/>
    </source>
</evidence>
<gene>
    <name evidence="1" type="ORF">V6N12_007123</name>
</gene>
<proteinExistence type="predicted"/>